<keyword evidence="3" id="KW-1185">Reference proteome</keyword>
<sequence>MMSKSGKLRSLIREIESKYKSDQQSSKFAGSKYVELLKAEIANIDKEYDACSETWCKGESDGARPGQAARGISSRIGEGDQSMPKEPTWQTPKMNLEKTTCSAKKPVGEAAEQTMNAEQELENVGKYTTQAPLLDNLSSIEFKIPKAGLSAGGILRHAKSVLESLFAKHSPMIWKVGYSHNVAWRWGNTLYGYQHAPEKWSNMIVLFETSEPYGPAMLEAALIDLYRGYPGCKNIRNGGDTVKPSLTSGNEAFSTYVVYRSFKYPPPIPPLRRKAVDLASCAAAISTAREIVADIGEAAASRSGGLLEIARCHETHTERDTHRVLVKKLRLALDIKRSRLATTGPDVSIPLLRLRDWFAFLLKHNCSHMLAGLVRPDSRRESAILCRFWALYKTWDPEHEIFAKEARGEVSFSSCVPLCFHGDEGRSRKHSPFMILSFYSMLGRGLCVEKRQRRNATLKRYLKLKPNFKGHSYSSRFMFAALRKRDYTGANEHVWESVLEAAAEESSFLCNTGVQDASGKTYSGVLLAIVGDWPFLHKSGSFKRSFNNIQKRINQRSEPVGICHLCRAGQRDVEFEQIATRRPKWVETLHEEDPFEIPSPFINVAHSPGKLAALWCYDVFHTWHLGVAKNFLGSVLALMSEQFPQGNIEQRFEALTDMYRAWCNRTKRRCHVFKITKELLQWTSLREFPTGSWHKGALSTVLMEFVEWRFQHERFANEPLLAQAAEACFAIQNAIRGMYMGDLWLSPAESLHVAENGFRFLRRYAALAAQAARQGRSHFVLQPKIHIIPHWMVALHKAGTNGKAALNPIGMSCQQNEDFIGRGSRLSRKVTARGPVLDRVLDRYLQAAYSKWVACGYLVRPG</sequence>
<organism evidence="1 3">
    <name type="scientific">Durusdinium trenchii</name>
    <dbReference type="NCBI Taxonomy" id="1381693"/>
    <lineage>
        <taxon>Eukaryota</taxon>
        <taxon>Sar</taxon>
        <taxon>Alveolata</taxon>
        <taxon>Dinophyceae</taxon>
        <taxon>Suessiales</taxon>
        <taxon>Symbiodiniaceae</taxon>
        <taxon>Durusdinium</taxon>
    </lineage>
</organism>
<reference evidence="1 3" key="1">
    <citation type="submission" date="2024-02" db="EMBL/GenBank/DDBJ databases">
        <authorList>
            <person name="Chen Y."/>
            <person name="Shah S."/>
            <person name="Dougan E. K."/>
            <person name="Thang M."/>
            <person name="Chan C."/>
        </authorList>
    </citation>
    <scope>NUCLEOTIDE SEQUENCE [LARGE SCALE GENOMIC DNA]</scope>
</reference>
<proteinExistence type="predicted"/>
<evidence type="ECO:0000313" key="1">
    <source>
        <dbReference type="EMBL" id="CAK8997362.1"/>
    </source>
</evidence>
<gene>
    <name evidence="1" type="ORF">CCMP2556_LOCUS4832</name>
    <name evidence="2" type="ORF">CCMP2556_LOCUS4847</name>
</gene>
<comment type="caution">
    <text evidence="1">The sequence shown here is derived from an EMBL/GenBank/DDBJ whole genome shotgun (WGS) entry which is preliminary data.</text>
</comment>
<evidence type="ECO:0000313" key="2">
    <source>
        <dbReference type="EMBL" id="CAK8997403.1"/>
    </source>
</evidence>
<dbReference type="EMBL" id="CAXAMN010002014">
    <property type="protein sequence ID" value="CAK8997362.1"/>
    <property type="molecule type" value="Genomic_DNA"/>
</dbReference>
<accession>A0ABP0I461</accession>
<protein>
    <submittedName>
        <fullName evidence="1">Uncharacterized protein</fullName>
    </submittedName>
</protein>
<name>A0ABP0I461_9DINO</name>
<dbReference type="Proteomes" id="UP001642484">
    <property type="component" value="Unassembled WGS sequence"/>
</dbReference>
<evidence type="ECO:0000313" key="3">
    <source>
        <dbReference type="Proteomes" id="UP001642484"/>
    </source>
</evidence>
<dbReference type="EMBL" id="CAXAMN010002025">
    <property type="protein sequence ID" value="CAK8997403.1"/>
    <property type="molecule type" value="Genomic_DNA"/>
</dbReference>